<feature type="compositionally biased region" description="Basic and acidic residues" evidence="2">
    <location>
        <begin position="619"/>
        <end position="637"/>
    </location>
</feature>
<dbReference type="PANTHER" id="PTHR45867">
    <property type="entry name" value="PURPLE ACID PHOSPHATASE"/>
    <property type="match status" value="1"/>
</dbReference>
<feature type="signal peptide" evidence="3">
    <location>
        <begin position="1"/>
        <end position="27"/>
    </location>
</feature>
<protein>
    <submittedName>
        <fullName evidence="6">Predicted phosphohydrolases</fullName>
    </submittedName>
</protein>
<dbReference type="GO" id="GO:0003993">
    <property type="term" value="F:acid phosphatase activity"/>
    <property type="evidence" value="ECO:0007669"/>
    <property type="project" value="InterPro"/>
</dbReference>
<dbReference type="SUPFAM" id="SSF49363">
    <property type="entry name" value="Purple acid phosphatase, N-terminal domain"/>
    <property type="match status" value="1"/>
</dbReference>
<evidence type="ECO:0000259" key="5">
    <source>
        <dbReference type="Pfam" id="PF16656"/>
    </source>
</evidence>
<proteinExistence type="predicted"/>
<dbReference type="SUPFAM" id="SSF56300">
    <property type="entry name" value="Metallo-dependent phosphatases"/>
    <property type="match status" value="1"/>
</dbReference>
<evidence type="ECO:0000256" key="2">
    <source>
        <dbReference type="SAM" id="MobiDB-lite"/>
    </source>
</evidence>
<name>A0A1T4MHV3_9LACT</name>
<keyword evidence="6" id="KW-0378">Hydrolase</keyword>
<dbReference type="Pfam" id="PF16656">
    <property type="entry name" value="Pur_ac_phosph_N"/>
    <property type="match status" value="1"/>
</dbReference>
<dbReference type="GO" id="GO:0046872">
    <property type="term" value="F:metal ion binding"/>
    <property type="evidence" value="ECO:0007669"/>
    <property type="project" value="InterPro"/>
</dbReference>
<dbReference type="Proteomes" id="UP000189941">
    <property type="component" value="Unassembled WGS sequence"/>
</dbReference>
<feature type="compositionally biased region" description="Basic and acidic residues" evidence="2">
    <location>
        <begin position="593"/>
        <end position="611"/>
    </location>
</feature>
<organism evidence="6 7">
    <name type="scientific">Globicatella sulfidifaciens DSM 15739</name>
    <dbReference type="NCBI Taxonomy" id="1121925"/>
    <lineage>
        <taxon>Bacteria</taxon>
        <taxon>Bacillati</taxon>
        <taxon>Bacillota</taxon>
        <taxon>Bacilli</taxon>
        <taxon>Lactobacillales</taxon>
        <taxon>Aerococcaceae</taxon>
        <taxon>Globicatella</taxon>
    </lineage>
</organism>
<keyword evidence="1 3" id="KW-0732">Signal</keyword>
<dbReference type="Gene3D" id="3.60.21.10">
    <property type="match status" value="1"/>
</dbReference>
<dbReference type="InterPro" id="IPR004843">
    <property type="entry name" value="Calcineurin-like_PHP"/>
</dbReference>
<dbReference type="AlphaFoldDB" id="A0A1T4MHV3"/>
<evidence type="ECO:0000256" key="3">
    <source>
        <dbReference type="SAM" id="SignalP"/>
    </source>
</evidence>
<dbReference type="PANTHER" id="PTHR45867:SF3">
    <property type="entry name" value="ACID PHOSPHATASE TYPE 7"/>
    <property type="match status" value="1"/>
</dbReference>
<evidence type="ECO:0000259" key="4">
    <source>
        <dbReference type="Pfam" id="PF00149"/>
    </source>
</evidence>
<accession>A0A1T4MHV3</accession>
<dbReference type="Pfam" id="PF00149">
    <property type="entry name" value="Metallophos"/>
    <property type="match status" value="1"/>
</dbReference>
<dbReference type="InterPro" id="IPR029052">
    <property type="entry name" value="Metallo-depent_PP-like"/>
</dbReference>
<feature type="domain" description="Purple acid phosphatase N-terminal" evidence="5">
    <location>
        <begin position="48"/>
        <end position="200"/>
    </location>
</feature>
<reference evidence="7" key="1">
    <citation type="submission" date="2017-02" db="EMBL/GenBank/DDBJ databases">
        <authorList>
            <person name="Varghese N."/>
            <person name="Submissions S."/>
        </authorList>
    </citation>
    <scope>NUCLEOTIDE SEQUENCE [LARGE SCALE GENOMIC DNA]</scope>
    <source>
        <strain evidence="7">DSM 15739</strain>
    </source>
</reference>
<dbReference type="InterPro" id="IPR015914">
    <property type="entry name" value="PAPs_N"/>
</dbReference>
<gene>
    <name evidence="6" type="ORF">SAMN02746011_01437</name>
</gene>
<feature type="region of interest" description="Disordered" evidence="2">
    <location>
        <begin position="584"/>
        <end position="659"/>
    </location>
</feature>
<dbReference type="RefSeq" id="WP_234982934.1">
    <property type="nucleotide sequence ID" value="NZ_FUWO01000012.1"/>
</dbReference>
<dbReference type="STRING" id="1121925.SAMN02746011_01437"/>
<evidence type="ECO:0000313" key="6">
    <source>
        <dbReference type="EMBL" id="SJZ66599.1"/>
    </source>
</evidence>
<evidence type="ECO:0000256" key="1">
    <source>
        <dbReference type="ARBA" id="ARBA00022729"/>
    </source>
</evidence>
<feature type="chain" id="PRO_5012074914" evidence="3">
    <location>
        <begin position="28"/>
        <end position="659"/>
    </location>
</feature>
<feature type="domain" description="Calcineurin-like phosphoesterase" evidence="4">
    <location>
        <begin position="209"/>
        <end position="428"/>
    </location>
</feature>
<dbReference type="InterPro" id="IPR008963">
    <property type="entry name" value="Purple_acid_Pase-like_N"/>
</dbReference>
<dbReference type="Gene3D" id="2.60.40.380">
    <property type="entry name" value="Purple acid phosphatase-like, N-terminal"/>
    <property type="match status" value="1"/>
</dbReference>
<keyword evidence="7" id="KW-1185">Reference proteome</keyword>
<sequence length="659" mass="73306">MLKSKSSKFVVSLLAATQLLAPMAAFAEGMELLAEKPVVAEVKSNDVPNRIITTIKNDPSTSMAFNWFTTSKFDDAKVVVSKSEDMSEPMEFTAEATEVTNRYLERDEDGFLIFADVAYDEDGNIEKDENGEPKINGYFTDENQSGPEWTSGDKVGQAGLVDVVEHAYKAEATDLEPGTTYYYQVGSASGEMSEVGKFKTAGKADESFTFIQYTDTQNAYWNENVRNEATFAADTIARAVEEVGTDNVDFILHTGDFVETAEVEDEWVDLMEQSKATHLNYAFVSASGNHDEYTMKQFGEYPDPDITQFNEHVNVNSANDAISGGSYYSFDYNGVHFTVLNSNDNKADDTDNPDEKAFGKAQLEWARKDIEEARANGAKWVILAYHKPIFSKSYHSLQDSDVQAVREEFMQQIDELDVDLALQGHDHVLSATYPLNFAPTEENFSNGVIADAETIEKDGVDYYVDPKATVFVLPNTGGTKAYDDIYSKGVDHVHKVRPALDWMTAEDVDYYNSLFAFGNQPQETEAFAESHSNWRDSSVQNFATYTVEGNSLHVKIYQVSGDILAGEERKVELVYEFGITKDAAENTEEETTEANKEETSAEESAESKEEETSAEESTESTKEETSAEESAESKEDETSAEDSTEPKEEETTVEETSAQ</sequence>
<dbReference type="EMBL" id="FUWO01000012">
    <property type="protein sequence ID" value="SJZ66599.1"/>
    <property type="molecule type" value="Genomic_DNA"/>
</dbReference>
<evidence type="ECO:0000313" key="7">
    <source>
        <dbReference type="Proteomes" id="UP000189941"/>
    </source>
</evidence>